<dbReference type="EMBL" id="MN739807">
    <property type="protein sequence ID" value="QHT27012.1"/>
    <property type="molecule type" value="Genomic_DNA"/>
</dbReference>
<organism evidence="1">
    <name type="scientific">viral metagenome</name>
    <dbReference type="NCBI Taxonomy" id="1070528"/>
    <lineage>
        <taxon>unclassified sequences</taxon>
        <taxon>metagenomes</taxon>
        <taxon>organismal metagenomes</taxon>
    </lineage>
</organism>
<evidence type="ECO:0000313" key="1">
    <source>
        <dbReference type="EMBL" id="QHT27012.1"/>
    </source>
</evidence>
<accession>A0A6C0EE44</accession>
<sequence length="165" mass="19644">MKNNIFYKNINKSTQYKSENFEKLSDFSHQDEIINPSNNKKYNPDIELKYKSKELERNEKYKLNNLIYNPITNIIPNNIQSSEDLILKIDDDKYDFKKLLMEKEKERSQILINFNETNDKVIVNENINSSSIKTFYDLKETSTNMNNNNKYNDLLNELKDLGIIN</sequence>
<protein>
    <submittedName>
        <fullName evidence="1">Uncharacterized protein</fullName>
    </submittedName>
</protein>
<name>A0A6C0EE44_9ZZZZ</name>
<reference evidence="1" key="1">
    <citation type="journal article" date="2020" name="Nature">
        <title>Giant virus diversity and host interactions through global metagenomics.</title>
        <authorList>
            <person name="Schulz F."/>
            <person name="Roux S."/>
            <person name="Paez-Espino D."/>
            <person name="Jungbluth S."/>
            <person name="Walsh D.A."/>
            <person name="Denef V.J."/>
            <person name="McMahon K.D."/>
            <person name="Konstantinidis K.T."/>
            <person name="Eloe-Fadrosh E.A."/>
            <person name="Kyrpides N.C."/>
            <person name="Woyke T."/>
        </authorList>
    </citation>
    <scope>NUCLEOTIDE SEQUENCE</scope>
    <source>
        <strain evidence="1">GVMAG-M-3300023179-2</strain>
    </source>
</reference>
<proteinExistence type="predicted"/>
<dbReference type="AlphaFoldDB" id="A0A6C0EE44"/>